<feature type="domain" description="Mur ligase N-terminal catalytic" evidence="12">
    <location>
        <begin position="28"/>
        <end position="102"/>
    </location>
</feature>
<dbReference type="InterPro" id="IPR004101">
    <property type="entry name" value="Mur_ligase_C"/>
</dbReference>
<comment type="catalytic activity">
    <reaction evidence="10 11">
        <text>D-alanyl-D-alanine + UDP-N-acetyl-alpha-D-muramoyl-L-alanyl-gamma-D-glutamyl-meso-2,6-diaminopimelate + ATP = UDP-N-acetyl-alpha-D-muramoyl-L-alanyl-gamma-D-glutamyl-meso-2,6-diaminopimeloyl-D-alanyl-D-alanine + ADP + phosphate + H(+)</text>
        <dbReference type="Rhea" id="RHEA:28374"/>
        <dbReference type="ChEBI" id="CHEBI:15378"/>
        <dbReference type="ChEBI" id="CHEBI:30616"/>
        <dbReference type="ChEBI" id="CHEBI:43474"/>
        <dbReference type="ChEBI" id="CHEBI:57822"/>
        <dbReference type="ChEBI" id="CHEBI:61386"/>
        <dbReference type="ChEBI" id="CHEBI:83905"/>
        <dbReference type="ChEBI" id="CHEBI:456216"/>
        <dbReference type="EC" id="6.3.2.10"/>
    </reaction>
</comment>
<evidence type="ECO:0000259" key="14">
    <source>
        <dbReference type="Pfam" id="PF08245"/>
    </source>
</evidence>
<dbReference type="HAMAP" id="MF_02019">
    <property type="entry name" value="MurF"/>
    <property type="match status" value="1"/>
</dbReference>
<evidence type="ECO:0000259" key="12">
    <source>
        <dbReference type="Pfam" id="PF01225"/>
    </source>
</evidence>
<evidence type="ECO:0000256" key="6">
    <source>
        <dbReference type="ARBA" id="ARBA00022960"/>
    </source>
</evidence>
<dbReference type="InterPro" id="IPR000713">
    <property type="entry name" value="Mur_ligase_N"/>
</dbReference>
<dbReference type="Gene3D" id="3.90.190.20">
    <property type="entry name" value="Mur ligase, C-terminal domain"/>
    <property type="match status" value="1"/>
</dbReference>
<dbReference type="Gene3D" id="3.40.1390.10">
    <property type="entry name" value="MurE/MurF, N-terminal domain"/>
    <property type="match status" value="1"/>
</dbReference>
<dbReference type="Proteomes" id="UP000183404">
    <property type="component" value="Unassembled WGS sequence"/>
</dbReference>
<dbReference type="GO" id="GO:0009252">
    <property type="term" value="P:peptidoglycan biosynthetic process"/>
    <property type="evidence" value="ECO:0007669"/>
    <property type="project" value="UniProtKB-UniRule"/>
</dbReference>
<dbReference type="GO" id="GO:0005524">
    <property type="term" value="F:ATP binding"/>
    <property type="evidence" value="ECO:0007669"/>
    <property type="project" value="UniProtKB-UniRule"/>
</dbReference>
<dbReference type="GO" id="GO:0071555">
    <property type="term" value="P:cell wall organization"/>
    <property type="evidence" value="ECO:0007669"/>
    <property type="project" value="UniProtKB-KW"/>
</dbReference>
<evidence type="ECO:0000256" key="4">
    <source>
        <dbReference type="ARBA" id="ARBA00022741"/>
    </source>
</evidence>
<dbReference type="InterPro" id="IPR005863">
    <property type="entry name" value="UDP-N-AcMur_synth"/>
</dbReference>
<dbReference type="InterPro" id="IPR013221">
    <property type="entry name" value="Mur_ligase_cen"/>
</dbReference>
<keyword evidence="6 10" id="KW-0133">Cell shape</keyword>
<dbReference type="GO" id="GO:0005737">
    <property type="term" value="C:cytoplasm"/>
    <property type="evidence" value="ECO:0007669"/>
    <property type="project" value="UniProtKB-SubCell"/>
</dbReference>
<dbReference type="AlphaFoldDB" id="A0A1G7QFD7"/>
<dbReference type="SUPFAM" id="SSF63418">
    <property type="entry name" value="MurE/MurF N-terminal domain"/>
    <property type="match status" value="1"/>
</dbReference>
<dbReference type="NCBIfam" id="TIGR01143">
    <property type="entry name" value="murF"/>
    <property type="match status" value="1"/>
</dbReference>
<evidence type="ECO:0000256" key="1">
    <source>
        <dbReference type="ARBA" id="ARBA00022490"/>
    </source>
</evidence>
<dbReference type="Pfam" id="PF08245">
    <property type="entry name" value="Mur_ligase_M"/>
    <property type="match status" value="1"/>
</dbReference>
<evidence type="ECO:0000256" key="9">
    <source>
        <dbReference type="ARBA" id="ARBA00023316"/>
    </source>
</evidence>
<sequence>MMELLIDEIVRATEGKLIKGSLKDKVIGISTDSRKVKKDELFIPLKGEKYDGEDFVKDAIDKGAIAVITARLENVECLKDFSVDVIYVNETLEALHKIASYYRKKFNIPFIAVTGSSGKTTTKDMIAQILSKKYKVLKTEGNFNNEIGLPLTIFNLEDTHQIAVVEMGMSGFGEIRRLKNIAEPQVAVFTNIGVAHIEKLGSRENILKAKTELIENFKEENVIVLNADDDMLSKIPLQYSSKYYRYGIKSGEIKACDIEKGEKDIKYTLKYKNLEKEIKLSIPGIHNVYNSLAAICVGLEFGINVEDMAEALKDFQPGKMRLNIIEKGDIKIIDDVYNANPDSMKAALSVLRDLPAKRKIAVLGDMLELGEYAVEAHKEIGKLVADSHIDILITSGNMSKYIAEESKVCGMKGNNIFVCNTNEEVNEILKDIIKEGDSILVKGSRGMKMEQIVQFLQERVK</sequence>
<keyword evidence="7 10" id="KW-0573">Peptidoglycan synthesis</keyword>
<evidence type="ECO:0000313" key="15">
    <source>
        <dbReference type="EMBL" id="SDF97214.1"/>
    </source>
</evidence>
<keyword evidence="3 10" id="KW-0132">Cell division</keyword>
<comment type="pathway">
    <text evidence="10 11">Cell wall biogenesis; peptidoglycan biosynthesis.</text>
</comment>
<comment type="similarity">
    <text evidence="10">Belongs to the MurCDEF family. MurF subfamily.</text>
</comment>
<evidence type="ECO:0000256" key="8">
    <source>
        <dbReference type="ARBA" id="ARBA00023306"/>
    </source>
</evidence>
<dbReference type="InterPro" id="IPR036565">
    <property type="entry name" value="Mur-like_cat_sf"/>
</dbReference>
<reference evidence="15 16" key="1">
    <citation type="submission" date="2016-10" db="EMBL/GenBank/DDBJ databases">
        <authorList>
            <person name="de Groot N.N."/>
        </authorList>
    </citation>
    <scope>NUCLEOTIDE SEQUENCE [LARGE SCALE GENOMIC DNA]</scope>
    <source>
        <strain evidence="15 16">DSM 569</strain>
    </source>
</reference>
<keyword evidence="5 10" id="KW-0067">ATP-binding</keyword>
<keyword evidence="1 10" id="KW-0963">Cytoplasm</keyword>
<dbReference type="EMBL" id="FNBS01000035">
    <property type="protein sequence ID" value="SDF97214.1"/>
    <property type="molecule type" value="Genomic_DNA"/>
</dbReference>
<evidence type="ECO:0000256" key="11">
    <source>
        <dbReference type="RuleBase" id="RU004136"/>
    </source>
</evidence>
<keyword evidence="4 10" id="KW-0547">Nucleotide-binding</keyword>
<keyword evidence="2 10" id="KW-0436">Ligase</keyword>
<dbReference type="InterPro" id="IPR036615">
    <property type="entry name" value="Mur_ligase_C_dom_sf"/>
</dbReference>
<dbReference type="GO" id="GO:0008360">
    <property type="term" value="P:regulation of cell shape"/>
    <property type="evidence" value="ECO:0007669"/>
    <property type="project" value="UniProtKB-KW"/>
</dbReference>
<dbReference type="PANTHER" id="PTHR43024">
    <property type="entry name" value="UDP-N-ACETYLMURAMOYL-TRIPEPTIDE--D-ALANYL-D-ALANINE LIGASE"/>
    <property type="match status" value="1"/>
</dbReference>
<evidence type="ECO:0000313" key="16">
    <source>
        <dbReference type="Proteomes" id="UP000183404"/>
    </source>
</evidence>
<keyword evidence="9 10" id="KW-0961">Cell wall biogenesis/degradation</keyword>
<dbReference type="SUPFAM" id="SSF53244">
    <property type="entry name" value="MurD-like peptide ligases, peptide-binding domain"/>
    <property type="match status" value="1"/>
</dbReference>
<evidence type="ECO:0000256" key="5">
    <source>
        <dbReference type="ARBA" id="ARBA00022840"/>
    </source>
</evidence>
<dbReference type="GO" id="GO:0051301">
    <property type="term" value="P:cell division"/>
    <property type="evidence" value="ECO:0007669"/>
    <property type="project" value="UniProtKB-KW"/>
</dbReference>
<name>A0A1G7QFD7_THETY</name>
<evidence type="ECO:0000256" key="10">
    <source>
        <dbReference type="HAMAP-Rule" id="MF_02019"/>
    </source>
</evidence>
<evidence type="ECO:0000256" key="7">
    <source>
        <dbReference type="ARBA" id="ARBA00022984"/>
    </source>
</evidence>
<evidence type="ECO:0000259" key="13">
    <source>
        <dbReference type="Pfam" id="PF02875"/>
    </source>
</evidence>
<feature type="domain" description="Mur ligase C-terminal" evidence="13">
    <location>
        <begin position="320"/>
        <end position="445"/>
    </location>
</feature>
<evidence type="ECO:0000256" key="2">
    <source>
        <dbReference type="ARBA" id="ARBA00022598"/>
    </source>
</evidence>
<dbReference type="SUPFAM" id="SSF53623">
    <property type="entry name" value="MurD-like peptide ligases, catalytic domain"/>
    <property type="match status" value="1"/>
</dbReference>
<accession>A0A1G7QFD7</accession>
<evidence type="ECO:0000256" key="3">
    <source>
        <dbReference type="ARBA" id="ARBA00022618"/>
    </source>
</evidence>
<dbReference type="Gene3D" id="3.40.1190.10">
    <property type="entry name" value="Mur-like, catalytic domain"/>
    <property type="match status" value="1"/>
</dbReference>
<dbReference type="UniPathway" id="UPA00219"/>
<dbReference type="EC" id="6.3.2.10" evidence="10 11"/>
<dbReference type="PANTHER" id="PTHR43024:SF1">
    <property type="entry name" value="UDP-N-ACETYLMURAMOYL-TRIPEPTIDE--D-ALANYL-D-ALANINE LIGASE"/>
    <property type="match status" value="1"/>
</dbReference>
<proteinExistence type="inferred from homology"/>
<dbReference type="GO" id="GO:0047480">
    <property type="term" value="F:UDP-N-acetylmuramoyl-tripeptide-D-alanyl-D-alanine ligase activity"/>
    <property type="evidence" value="ECO:0007669"/>
    <property type="project" value="UniProtKB-UniRule"/>
</dbReference>
<gene>
    <name evidence="10" type="primary">murF</name>
    <name evidence="15" type="ORF">SAMN04244560_01567</name>
</gene>
<protein>
    <recommendedName>
        <fullName evidence="10 11">UDP-N-acetylmuramoyl-tripeptide--D-alanyl-D-alanine ligase</fullName>
        <ecNumber evidence="10 11">6.3.2.10</ecNumber>
    </recommendedName>
    <alternativeName>
        <fullName evidence="10">D-alanyl-D-alanine-adding enzyme</fullName>
    </alternativeName>
</protein>
<dbReference type="GO" id="GO:0008766">
    <property type="term" value="F:UDP-N-acetylmuramoylalanyl-D-glutamyl-2,6-diaminopimelate-D-alanyl-D-alanine ligase activity"/>
    <property type="evidence" value="ECO:0007669"/>
    <property type="project" value="RHEA"/>
</dbReference>
<comment type="subcellular location">
    <subcellularLocation>
        <location evidence="10 11">Cytoplasm</location>
    </subcellularLocation>
</comment>
<dbReference type="RefSeq" id="WP_004402391.1">
    <property type="nucleotide sequence ID" value="NZ_FNBS01000035.1"/>
</dbReference>
<keyword evidence="8 10" id="KW-0131">Cell cycle</keyword>
<dbReference type="Pfam" id="PF01225">
    <property type="entry name" value="Mur_ligase"/>
    <property type="match status" value="1"/>
</dbReference>
<feature type="binding site" evidence="10">
    <location>
        <begin position="115"/>
        <end position="121"/>
    </location>
    <ligand>
        <name>ATP</name>
        <dbReference type="ChEBI" id="CHEBI:30616"/>
    </ligand>
</feature>
<organism evidence="15 16">
    <name type="scientific">Thermoanaerobacter thermohydrosulfuricus</name>
    <name type="common">Clostridium thermohydrosulfuricum</name>
    <dbReference type="NCBI Taxonomy" id="1516"/>
    <lineage>
        <taxon>Bacteria</taxon>
        <taxon>Bacillati</taxon>
        <taxon>Bacillota</taxon>
        <taxon>Clostridia</taxon>
        <taxon>Thermoanaerobacterales</taxon>
        <taxon>Thermoanaerobacteraceae</taxon>
        <taxon>Thermoanaerobacter</taxon>
    </lineage>
</organism>
<dbReference type="Pfam" id="PF02875">
    <property type="entry name" value="Mur_ligase_C"/>
    <property type="match status" value="1"/>
</dbReference>
<dbReference type="InterPro" id="IPR051046">
    <property type="entry name" value="MurCDEF_CellWall_CoF430Synth"/>
</dbReference>
<dbReference type="InterPro" id="IPR035911">
    <property type="entry name" value="MurE/MurF_N"/>
</dbReference>
<feature type="domain" description="Mur ligase central" evidence="14">
    <location>
        <begin position="113"/>
        <end position="297"/>
    </location>
</feature>
<comment type="function">
    <text evidence="10 11">Involved in cell wall formation. Catalyzes the final step in the synthesis of UDP-N-acetylmuramoyl-pentapeptide, the precursor of murein.</text>
</comment>